<dbReference type="Pfam" id="PF02470">
    <property type="entry name" value="MlaD"/>
    <property type="match status" value="1"/>
</dbReference>
<organism evidence="4 5">
    <name type="scientific">Danxiaibacter flavus</name>
    <dbReference type="NCBI Taxonomy" id="3049108"/>
    <lineage>
        <taxon>Bacteria</taxon>
        <taxon>Pseudomonadati</taxon>
        <taxon>Bacteroidota</taxon>
        <taxon>Chitinophagia</taxon>
        <taxon>Chitinophagales</taxon>
        <taxon>Chitinophagaceae</taxon>
        <taxon>Danxiaibacter</taxon>
    </lineage>
</organism>
<comment type="caution">
    <text evidence="4">The sequence shown here is derived from an EMBL/GenBank/DDBJ whole genome shotgun (WGS) entry which is preliminary data.</text>
</comment>
<dbReference type="EMBL" id="JAULBC010000001">
    <property type="protein sequence ID" value="MEX6686262.1"/>
    <property type="molecule type" value="Genomic_DNA"/>
</dbReference>
<dbReference type="Proteomes" id="UP001560573">
    <property type="component" value="Unassembled WGS sequence"/>
</dbReference>
<evidence type="ECO:0000313" key="5">
    <source>
        <dbReference type="Proteomes" id="UP001560573"/>
    </source>
</evidence>
<evidence type="ECO:0000259" key="3">
    <source>
        <dbReference type="Pfam" id="PF02470"/>
    </source>
</evidence>
<dbReference type="PANTHER" id="PTHR33371">
    <property type="entry name" value="INTERMEMBRANE PHOSPHOLIPID TRANSPORT SYSTEM BINDING PROTEIN MLAD-RELATED"/>
    <property type="match status" value="1"/>
</dbReference>
<proteinExistence type="predicted"/>
<gene>
    <name evidence="4" type="ORF">QTN47_02085</name>
</gene>
<dbReference type="InterPro" id="IPR003399">
    <property type="entry name" value="Mce/MlaD"/>
</dbReference>
<accession>A0ABV3Z8S6</accession>
<keyword evidence="5" id="KW-1185">Reference proteome</keyword>
<feature type="domain" description="Mce/MlaD" evidence="3">
    <location>
        <begin position="39"/>
        <end position="103"/>
    </location>
</feature>
<dbReference type="Gene3D" id="1.10.287.950">
    <property type="entry name" value="Methyl-accepting chemotaxis protein"/>
    <property type="match status" value="1"/>
</dbReference>
<evidence type="ECO:0000256" key="1">
    <source>
        <dbReference type="SAM" id="Coils"/>
    </source>
</evidence>
<sequence length="337" mass="36123">MKISNETKIGALTAVAIALLILGFNFLKGKSLFRSGFFLYAKYDNTKGLLPSHPVFVNGYQVGSVYEIEAADKNVKEILVTIKLSRSYNIPANSEASIKDNPLGTPSLDIKLGTSTSYLHSDDTLRTSKAGGLLDAVSAKLGPVADQLAVTLGSLDSLLRNANSVLDPHTKGNLQSVIANLNNATASLVKSSASLQTMLNTQTGALANTLDNMSSFSETLASNKEKLNNTVSNIEKTTENLSKADIDGVVNNLKASVEKLNNTMEKVNSTDGSLGSLINDKALYTNLNNTVRSLNTLMDDLRVHPKRYVNISVFGKKDKGNYLTQPLSDTVTTSSTK</sequence>
<dbReference type="InterPro" id="IPR052336">
    <property type="entry name" value="MlaD_Phospholipid_Transporter"/>
</dbReference>
<reference evidence="4 5" key="1">
    <citation type="submission" date="2023-07" db="EMBL/GenBank/DDBJ databases">
        <authorList>
            <person name="Lian W.-H."/>
        </authorList>
    </citation>
    <scope>NUCLEOTIDE SEQUENCE [LARGE SCALE GENOMIC DNA]</scope>
    <source>
        <strain evidence="4 5">SYSU DXS3180</strain>
    </source>
</reference>
<keyword evidence="2" id="KW-0812">Transmembrane</keyword>
<protein>
    <submittedName>
        <fullName evidence="4">MlaD family protein</fullName>
    </submittedName>
</protein>
<name>A0ABV3Z8S6_9BACT</name>
<evidence type="ECO:0000313" key="4">
    <source>
        <dbReference type="EMBL" id="MEX6686262.1"/>
    </source>
</evidence>
<feature type="transmembrane region" description="Helical" evidence="2">
    <location>
        <begin position="9"/>
        <end position="27"/>
    </location>
</feature>
<keyword evidence="2" id="KW-0472">Membrane</keyword>
<dbReference type="RefSeq" id="WP_369327654.1">
    <property type="nucleotide sequence ID" value="NZ_JAULBC010000001.1"/>
</dbReference>
<evidence type="ECO:0000256" key="2">
    <source>
        <dbReference type="SAM" id="Phobius"/>
    </source>
</evidence>
<keyword evidence="2" id="KW-1133">Transmembrane helix</keyword>
<keyword evidence="1" id="KW-0175">Coiled coil</keyword>
<dbReference type="PANTHER" id="PTHR33371:SF4">
    <property type="entry name" value="INTERMEMBRANE PHOSPHOLIPID TRANSPORT SYSTEM BINDING PROTEIN MLAD"/>
    <property type="match status" value="1"/>
</dbReference>
<feature type="coiled-coil region" evidence="1">
    <location>
        <begin position="217"/>
        <end position="270"/>
    </location>
</feature>